<evidence type="ECO:0000256" key="8">
    <source>
        <dbReference type="ARBA" id="ARBA00051245"/>
    </source>
</evidence>
<dbReference type="SUPFAM" id="SSF52540">
    <property type="entry name" value="P-loop containing nucleoside triphosphate hydrolases"/>
    <property type="match status" value="1"/>
</dbReference>
<keyword evidence="9" id="KW-0175">Coiled coil</keyword>
<evidence type="ECO:0000313" key="14">
    <source>
        <dbReference type="Proteomes" id="UP001138540"/>
    </source>
</evidence>
<keyword evidence="6" id="KW-0067">ATP-binding</keyword>
<proteinExistence type="inferred from homology"/>
<feature type="transmembrane region" description="Helical" evidence="10">
    <location>
        <begin position="35"/>
        <end position="59"/>
    </location>
</feature>
<dbReference type="CDD" id="cd05387">
    <property type="entry name" value="BY-kinase"/>
    <property type="match status" value="1"/>
</dbReference>
<dbReference type="Pfam" id="PF13807">
    <property type="entry name" value="GNVR"/>
    <property type="match status" value="1"/>
</dbReference>
<evidence type="ECO:0000259" key="11">
    <source>
        <dbReference type="Pfam" id="PF13614"/>
    </source>
</evidence>
<dbReference type="Proteomes" id="UP001138540">
    <property type="component" value="Unassembled WGS sequence"/>
</dbReference>
<feature type="domain" description="Tyrosine-protein kinase G-rich" evidence="12">
    <location>
        <begin position="393"/>
        <end position="461"/>
    </location>
</feature>
<dbReference type="RefSeq" id="WP_338056707.1">
    <property type="nucleotide sequence ID" value="NZ_JACHKA010000001.1"/>
</dbReference>
<evidence type="ECO:0000256" key="1">
    <source>
        <dbReference type="ARBA" id="ARBA00007316"/>
    </source>
</evidence>
<name>A0ABR6NFS0_9SPHN</name>
<dbReference type="PANTHER" id="PTHR32309:SF13">
    <property type="entry name" value="FERRIC ENTEROBACTIN TRANSPORT PROTEIN FEPE"/>
    <property type="match status" value="1"/>
</dbReference>
<keyword evidence="14" id="KW-1185">Reference proteome</keyword>
<evidence type="ECO:0000256" key="4">
    <source>
        <dbReference type="ARBA" id="ARBA00022741"/>
    </source>
</evidence>
<dbReference type="NCBIfam" id="TIGR01007">
    <property type="entry name" value="eps_fam"/>
    <property type="match status" value="1"/>
</dbReference>
<evidence type="ECO:0000259" key="12">
    <source>
        <dbReference type="Pfam" id="PF13807"/>
    </source>
</evidence>
<comment type="caution">
    <text evidence="13">The sequence shown here is derived from an EMBL/GenBank/DDBJ whole genome shotgun (WGS) entry which is preliminary data.</text>
</comment>
<reference evidence="13 14" key="1">
    <citation type="submission" date="2020-08" db="EMBL/GenBank/DDBJ databases">
        <title>Exploring microbial biodiversity for novel pathways involved in the catabolism of aromatic compounds derived from lignin.</title>
        <authorList>
            <person name="Elkins J."/>
        </authorList>
    </citation>
    <scope>NUCLEOTIDE SEQUENCE [LARGE SCALE GENOMIC DNA]</scope>
    <source>
        <strain evidence="13 14">B1D3A</strain>
    </source>
</reference>
<gene>
    <name evidence="13" type="ORF">HNP60_002099</name>
</gene>
<feature type="coiled-coil region" evidence="9">
    <location>
        <begin position="256"/>
        <end position="283"/>
    </location>
</feature>
<evidence type="ECO:0000256" key="5">
    <source>
        <dbReference type="ARBA" id="ARBA00022777"/>
    </source>
</evidence>
<dbReference type="InterPro" id="IPR027417">
    <property type="entry name" value="P-loop_NTPase"/>
</dbReference>
<keyword evidence="10" id="KW-0812">Transmembrane</keyword>
<keyword evidence="10" id="KW-0472">Membrane</keyword>
<dbReference type="PANTHER" id="PTHR32309">
    <property type="entry name" value="TYROSINE-PROTEIN KINASE"/>
    <property type="match status" value="1"/>
</dbReference>
<accession>A0ABR6NFS0</accession>
<dbReference type="EC" id="2.7.10.2" evidence="2"/>
<dbReference type="InterPro" id="IPR050445">
    <property type="entry name" value="Bact_polysacc_biosynth/exp"/>
</dbReference>
<evidence type="ECO:0000256" key="6">
    <source>
        <dbReference type="ARBA" id="ARBA00022840"/>
    </source>
</evidence>
<evidence type="ECO:0000256" key="3">
    <source>
        <dbReference type="ARBA" id="ARBA00022679"/>
    </source>
</evidence>
<dbReference type="InterPro" id="IPR032807">
    <property type="entry name" value="GNVR"/>
</dbReference>
<dbReference type="InterPro" id="IPR025669">
    <property type="entry name" value="AAA_dom"/>
</dbReference>
<keyword evidence="4" id="KW-0547">Nucleotide-binding</keyword>
<organism evidence="13 14">
    <name type="scientific">Sphingobium lignivorans</name>
    <dbReference type="NCBI Taxonomy" id="2735886"/>
    <lineage>
        <taxon>Bacteria</taxon>
        <taxon>Pseudomonadati</taxon>
        <taxon>Pseudomonadota</taxon>
        <taxon>Alphaproteobacteria</taxon>
        <taxon>Sphingomonadales</taxon>
        <taxon>Sphingomonadaceae</taxon>
        <taxon>Sphingobium</taxon>
    </lineage>
</organism>
<keyword evidence="10" id="KW-1133">Transmembrane helix</keyword>
<dbReference type="Pfam" id="PF13614">
    <property type="entry name" value="AAA_31"/>
    <property type="match status" value="1"/>
</dbReference>
<protein>
    <recommendedName>
        <fullName evidence="2">non-specific protein-tyrosine kinase</fullName>
        <ecNumber evidence="2">2.7.10.2</ecNumber>
    </recommendedName>
</protein>
<evidence type="ECO:0000256" key="10">
    <source>
        <dbReference type="SAM" id="Phobius"/>
    </source>
</evidence>
<comment type="catalytic activity">
    <reaction evidence="8">
        <text>L-tyrosyl-[protein] + ATP = O-phospho-L-tyrosyl-[protein] + ADP + H(+)</text>
        <dbReference type="Rhea" id="RHEA:10596"/>
        <dbReference type="Rhea" id="RHEA-COMP:10136"/>
        <dbReference type="Rhea" id="RHEA-COMP:20101"/>
        <dbReference type="ChEBI" id="CHEBI:15378"/>
        <dbReference type="ChEBI" id="CHEBI:30616"/>
        <dbReference type="ChEBI" id="CHEBI:46858"/>
        <dbReference type="ChEBI" id="CHEBI:61978"/>
        <dbReference type="ChEBI" id="CHEBI:456216"/>
        <dbReference type="EC" id="2.7.10.2"/>
    </reaction>
</comment>
<evidence type="ECO:0000256" key="2">
    <source>
        <dbReference type="ARBA" id="ARBA00011903"/>
    </source>
</evidence>
<dbReference type="Gene3D" id="3.40.50.300">
    <property type="entry name" value="P-loop containing nucleotide triphosphate hydrolases"/>
    <property type="match status" value="1"/>
</dbReference>
<keyword evidence="7" id="KW-0829">Tyrosine-protein kinase</keyword>
<sequence length="727" mass="78876">MLSLAAGPGPEADEDRSSFVPVLLNYWHTAVRWRLVIAAIFGACLLAGLAVTLLMAPLYTARTGIEISREQKNVTNVEGVESEQAGRDLEFYATQYSLLKAESLAKRVARRLNLAKSDDFFRAHGVSAEQLQKVDRTGRQSGGSSPRERLVMAILLQHVDVQPVRNSRLVDIKYTSRSPEMSALLANTWVEEFIGSTMDRQFSSTSDARRFLEGRLEMLKARLEQSERDAVAYASGKNIIPLDEGTDGGTRTPTSRTLASANLEALNEALQRAQADRIVAQSRIAGGSAANSVEVLTNPAITQMRARRAELAAQHSQLMVTFEPEYPAARAVQEQIIALDAAIAQETGRVAKSRQQDYQEAVRRERDLEQKVGALKAVLDGQRHDAIQYNIYQRDADTNRQLYDALLQRYKEVGVAGAVGVNNISVVDEASVPTRPSAPNMTFNLALALLAGLSLSVAAVIGLEQIDEGIRRPEDVSELLSVPLLGSVPLVKEDPVAELSDPRSQLFESYFSVRSTLAFATTHGLPRTVALSSARSGEGKSTTAFALADLIGRTGKNVLLVDADLRMPSLHRILNMPNEVGLSNLLAGDDDIAAIIQDTGRKGLYLLTSGPLPPSPPELLSSTRLAELLQVFLKDFDHVIIDAPPVLGLADALLIGRTAEGVVFVVEAEKTPRRAVRAALRRLREAGNQIFGATVTKVAAHSGAYGYAYGYRYGYGRKDAPASGEDG</sequence>
<comment type="similarity">
    <text evidence="1">Belongs to the CpsD/CapB family.</text>
</comment>
<keyword evidence="3" id="KW-0808">Transferase</keyword>
<dbReference type="EMBL" id="JACHKA010000001">
    <property type="protein sequence ID" value="MBB5986125.1"/>
    <property type="molecule type" value="Genomic_DNA"/>
</dbReference>
<evidence type="ECO:0000256" key="9">
    <source>
        <dbReference type="SAM" id="Coils"/>
    </source>
</evidence>
<keyword evidence="5" id="KW-0418">Kinase</keyword>
<evidence type="ECO:0000256" key="7">
    <source>
        <dbReference type="ARBA" id="ARBA00023137"/>
    </source>
</evidence>
<feature type="domain" description="AAA" evidence="11">
    <location>
        <begin position="527"/>
        <end position="671"/>
    </location>
</feature>
<dbReference type="InterPro" id="IPR005702">
    <property type="entry name" value="Wzc-like_C"/>
</dbReference>
<evidence type="ECO:0000313" key="13">
    <source>
        <dbReference type="EMBL" id="MBB5986125.1"/>
    </source>
</evidence>